<dbReference type="GO" id="GO:0016020">
    <property type="term" value="C:membrane"/>
    <property type="evidence" value="ECO:0007669"/>
    <property type="project" value="UniProtKB-SubCell"/>
</dbReference>
<evidence type="ECO:0000256" key="3">
    <source>
        <dbReference type="ARBA" id="ARBA00022989"/>
    </source>
</evidence>
<feature type="region of interest" description="Disordered" evidence="5">
    <location>
        <begin position="604"/>
        <end position="625"/>
    </location>
</feature>
<protein>
    <submittedName>
        <fullName evidence="7">APC family permease</fullName>
    </submittedName>
</protein>
<dbReference type="AlphaFoldDB" id="A0A7Y0Q2K0"/>
<accession>A0A7Y0Q2K0</accession>
<feature type="transmembrane region" description="Helical" evidence="6">
    <location>
        <begin position="107"/>
        <end position="132"/>
    </location>
</feature>
<evidence type="ECO:0000313" key="7">
    <source>
        <dbReference type="EMBL" id="NMP22592.1"/>
    </source>
</evidence>
<feature type="transmembrane region" description="Helical" evidence="6">
    <location>
        <begin position="426"/>
        <end position="445"/>
    </location>
</feature>
<feature type="transmembrane region" description="Helical" evidence="6">
    <location>
        <begin position="340"/>
        <end position="359"/>
    </location>
</feature>
<dbReference type="Proteomes" id="UP000533476">
    <property type="component" value="Unassembled WGS sequence"/>
</dbReference>
<evidence type="ECO:0000256" key="1">
    <source>
        <dbReference type="ARBA" id="ARBA00004141"/>
    </source>
</evidence>
<feature type="transmembrane region" description="Helical" evidence="6">
    <location>
        <begin position="45"/>
        <end position="62"/>
    </location>
</feature>
<feature type="transmembrane region" description="Helical" evidence="6">
    <location>
        <begin position="291"/>
        <end position="319"/>
    </location>
</feature>
<keyword evidence="8" id="KW-1185">Reference proteome</keyword>
<keyword evidence="2 6" id="KW-0812">Transmembrane</keyword>
<evidence type="ECO:0000256" key="5">
    <source>
        <dbReference type="SAM" id="MobiDB-lite"/>
    </source>
</evidence>
<feature type="transmembrane region" description="Helical" evidence="6">
    <location>
        <begin position="365"/>
        <end position="389"/>
    </location>
</feature>
<reference evidence="7 8" key="1">
    <citation type="submission" date="2020-04" db="EMBL/GenBank/DDBJ databases">
        <authorList>
            <person name="Zhang R."/>
            <person name="Schippers A."/>
        </authorList>
    </citation>
    <scope>NUCLEOTIDE SEQUENCE [LARGE SCALE GENOMIC DNA]</scope>
    <source>
        <strain evidence="7 8">DSM 109850</strain>
    </source>
</reference>
<evidence type="ECO:0000256" key="4">
    <source>
        <dbReference type="ARBA" id="ARBA00023136"/>
    </source>
</evidence>
<comment type="subcellular location">
    <subcellularLocation>
        <location evidence="1">Membrane</location>
        <topology evidence="1">Multi-pass membrane protein</topology>
    </subcellularLocation>
</comment>
<evidence type="ECO:0000256" key="2">
    <source>
        <dbReference type="ARBA" id="ARBA00022692"/>
    </source>
</evidence>
<dbReference type="Gene3D" id="1.20.1740.10">
    <property type="entry name" value="Amino acid/polyamine transporter I"/>
    <property type="match status" value="1"/>
</dbReference>
<dbReference type="InterPro" id="IPR002293">
    <property type="entry name" value="AA/rel_permease1"/>
</dbReference>
<comment type="caution">
    <text evidence="7">The sequence shown here is derived from an EMBL/GenBank/DDBJ whole genome shotgun (WGS) entry which is preliminary data.</text>
</comment>
<feature type="transmembrane region" description="Helical" evidence="6">
    <location>
        <begin position="401"/>
        <end position="420"/>
    </location>
</feature>
<organism evidence="7 8">
    <name type="scientific">Sulfobacillus harzensis</name>
    <dbReference type="NCBI Taxonomy" id="2729629"/>
    <lineage>
        <taxon>Bacteria</taxon>
        <taxon>Bacillati</taxon>
        <taxon>Bacillota</taxon>
        <taxon>Clostridia</taxon>
        <taxon>Eubacteriales</taxon>
        <taxon>Clostridiales Family XVII. Incertae Sedis</taxon>
        <taxon>Sulfobacillus</taxon>
    </lineage>
</organism>
<dbReference type="PANTHER" id="PTHR47704:SF1">
    <property type="entry name" value="POTASSIUM TRANSPORTER KIMA"/>
    <property type="match status" value="1"/>
</dbReference>
<dbReference type="EMBL" id="JABBVZ010000026">
    <property type="protein sequence ID" value="NMP22592.1"/>
    <property type="molecule type" value="Genomic_DNA"/>
</dbReference>
<keyword evidence="4 6" id="KW-0472">Membrane</keyword>
<evidence type="ECO:0000256" key="6">
    <source>
        <dbReference type="SAM" id="Phobius"/>
    </source>
</evidence>
<keyword evidence="3 6" id="KW-1133">Transmembrane helix</keyword>
<name>A0A7Y0Q2K0_9FIRM</name>
<evidence type="ECO:0000313" key="8">
    <source>
        <dbReference type="Proteomes" id="UP000533476"/>
    </source>
</evidence>
<gene>
    <name evidence="7" type="ORF">HIJ39_09540</name>
</gene>
<feature type="transmembrane region" description="Helical" evidence="6">
    <location>
        <begin position="138"/>
        <end position="156"/>
    </location>
</feature>
<feature type="transmembrane region" description="Helical" evidence="6">
    <location>
        <begin position="208"/>
        <end position="228"/>
    </location>
</feature>
<dbReference type="PANTHER" id="PTHR47704">
    <property type="entry name" value="POTASSIUM TRANSPORTER KIMA"/>
    <property type="match status" value="1"/>
</dbReference>
<dbReference type="GO" id="GO:0022857">
    <property type="term" value="F:transmembrane transporter activity"/>
    <property type="evidence" value="ECO:0007669"/>
    <property type="project" value="InterPro"/>
</dbReference>
<dbReference type="RefSeq" id="WP_169099051.1">
    <property type="nucleotide sequence ID" value="NZ_JABBVZ010000026.1"/>
</dbReference>
<dbReference type="Pfam" id="PF13520">
    <property type="entry name" value="AA_permease_2"/>
    <property type="match status" value="1"/>
</dbReference>
<proteinExistence type="predicted"/>
<sequence length="625" mass="67282">MDIWHLLIGRPLKTAEAQSEEIGTSEGLAALSLDALTSVAYGPEAIAIVLVGLGVAGIRYLLPESLAITGLLALLVLSYSQVIDAYPKGGGAYAVSRENLGTGASHLAAAALLIDYILTVSISIAAGIGALTSAWPELLPWTVPMCLALLAVVTFLNLRGVGESARAFLLPTLLFIVGLLAVLGWGFVHPHLTHPVHPVPVRPPHASAFFLMKAFAAGCTALTGVEAIANGVPLFRKPRQLRAKRTEWVLGILLATMLIGIAALTIRFGVIPGGNQSLLSKVMAAAVGRSWAFFVVSLAITAVLGLAANTSFGGLPLLASLLARDRFLPQSFAIRGDRLVFERGIWVLAIASAILLVAVRGNTQALIPMFAIGVFTGFTLSQLGMVVHWVKTRPRGWQMRALLNGMGTVATGIATLLFVITKFPEGAWLVVVAIPLLIWMFRRVYRYYQRVGQELGIGRVPDPVEPRPHPIVVVPITPTLTELTRRALDHALSLSDQVIAVVVLFEEPGDDNASTKTAKQFLQAWEVWNPPVRLSILKSQYHSVVKPLLRFISTLERQADERVLVLIPEAVPEGLGASLLHNRLGSVIRQALRRRTDVVIGTVPMHFPDSDRKSTGQKEKPGLQS</sequence>
<feature type="transmembrane region" description="Helical" evidence="6">
    <location>
        <begin position="168"/>
        <end position="188"/>
    </location>
</feature>
<feature type="compositionally biased region" description="Basic and acidic residues" evidence="5">
    <location>
        <begin position="608"/>
        <end position="625"/>
    </location>
</feature>
<dbReference type="InterPro" id="IPR053153">
    <property type="entry name" value="APC_K+_Transporter"/>
</dbReference>
<feature type="transmembrane region" description="Helical" evidence="6">
    <location>
        <begin position="248"/>
        <end position="271"/>
    </location>
</feature>